<keyword evidence="3" id="KW-1015">Disulfide bond</keyword>
<dbReference type="GO" id="GO:0006508">
    <property type="term" value="P:proteolysis"/>
    <property type="evidence" value="ECO:0007669"/>
    <property type="project" value="InterPro"/>
</dbReference>
<dbReference type="Pfam" id="PF01401">
    <property type="entry name" value="Peptidase_M2"/>
    <property type="match status" value="1"/>
</dbReference>
<accession>A0A2T7PQW5</accession>
<dbReference type="GO" id="GO:0008241">
    <property type="term" value="F:peptidyl-dipeptidase activity"/>
    <property type="evidence" value="ECO:0007669"/>
    <property type="project" value="InterPro"/>
</dbReference>
<keyword evidence="2 5" id="KW-0732">Signal</keyword>
<feature type="chain" id="PRO_5015512892" description="SEA domain-containing protein" evidence="5">
    <location>
        <begin position="24"/>
        <end position="323"/>
    </location>
</feature>
<feature type="signal peptide" evidence="5">
    <location>
        <begin position="1"/>
        <end position="23"/>
    </location>
</feature>
<dbReference type="GO" id="GO:0016020">
    <property type="term" value="C:membrane"/>
    <property type="evidence" value="ECO:0007669"/>
    <property type="project" value="InterPro"/>
</dbReference>
<dbReference type="SUPFAM" id="SSF55486">
    <property type="entry name" value="Metalloproteases ('zincins'), catalytic domain"/>
    <property type="match status" value="1"/>
</dbReference>
<dbReference type="OrthoDB" id="10029630at2759"/>
<proteinExistence type="inferred from homology"/>
<evidence type="ECO:0008006" key="8">
    <source>
        <dbReference type="Google" id="ProtNLM"/>
    </source>
</evidence>
<reference evidence="6 7" key="1">
    <citation type="submission" date="2018-04" db="EMBL/GenBank/DDBJ databases">
        <title>The genome of golden apple snail Pomacea canaliculata provides insight into stress tolerance and invasive adaptation.</title>
        <authorList>
            <person name="Liu C."/>
            <person name="Liu B."/>
            <person name="Ren Y."/>
            <person name="Zhang Y."/>
            <person name="Wang H."/>
            <person name="Li S."/>
            <person name="Jiang F."/>
            <person name="Yin L."/>
            <person name="Zhang G."/>
            <person name="Qian W."/>
            <person name="Fan W."/>
        </authorList>
    </citation>
    <scope>NUCLEOTIDE SEQUENCE [LARGE SCALE GENOMIC DNA]</scope>
    <source>
        <strain evidence="6">SZHN2017</strain>
        <tissue evidence="6">Muscle</tissue>
    </source>
</reference>
<gene>
    <name evidence="6" type="ORF">C0Q70_02790</name>
</gene>
<organism evidence="6 7">
    <name type="scientific">Pomacea canaliculata</name>
    <name type="common">Golden apple snail</name>
    <dbReference type="NCBI Taxonomy" id="400727"/>
    <lineage>
        <taxon>Eukaryota</taxon>
        <taxon>Metazoa</taxon>
        <taxon>Spiralia</taxon>
        <taxon>Lophotrochozoa</taxon>
        <taxon>Mollusca</taxon>
        <taxon>Gastropoda</taxon>
        <taxon>Caenogastropoda</taxon>
        <taxon>Architaenioglossa</taxon>
        <taxon>Ampullarioidea</taxon>
        <taxon>Ampullariidae</taxon>
        <taxon>Pomacea</taxon>
    </lineage>
</organism>
<dbReference type="EMBL" id="PZQS01000002">
    <property type="protein sequence ID" value="PVD35821.1"/>
    <property type="molecule type" value="Genomic_DNA"/>
</dbReference>
<dbReference type="AlphaFoldDB" id="A0A2T7PQW5"/>
<comment type="similarity">
    <text evidence="1">Belongs to the peptidase M2 family.</text>
</comment>
<keyword evidence="7" id="KW-1185">Reference proteome</keyword>
<name>A0A2T7PQW5_POMCA</name>
<evidence type="ECO:0000256" key="2">
    <source>
        <dbReference type="ARBA" id="ARBA00022729"/>
    </source>
</evidence>
<evidence type="ECO:0000256" key="5">
    <source>
        <dbReference type="SAM" id="SignalP"/>
    </source>
</evidence>
<evidence type="ECO:0000256" key="1">
    <source>
        <dbReference type="ARBA" id="ARBA00008139"/>
    </source>
</evidence>
<sequence>MAMPPRLLLVALLACWGADVVAPESEAVTWLNNVTAEATVLTQDLRRLQWDFYRNASGGVQERLLFFTTLNFVYDFVSATTLSRMYVCKPTTFVSVRAHVFVNSTVWSLSTLLTNSTQHLQPSTNDTTLNRELQLLEVISKQNVPQRLLLELQMLGEVTAATRHIPGITGKSQGVFGCSAAYGCVQRNVTMCGTSLYTSPHHPTSRSSAPDTLVPVQSLAATDADVRSSQKLLASWQAVREAVSTSHVSQTYQEFTGGIVIRDLRFKACFRADLKQPSRLNVTSEASALYRRLHAYVRRELKRIYGPHRLPVTGHLPAHFVGM</sequence>
<evidence type="ECO:0000313" key="7">
    <source>
        <dbReference type="Proteomes" id="UP000245119"/>
    </source>
</evidence>
<evidence type="ECO:0000256" key="4">
    <source>
        <dbReference type="ARBA" id="ARBA00023180"/>
    </source>
</evidence>
<dbReference type="GO" id="GO:0008237">
    <property type="term" value="F:metallopeptidase activity"/>
    <property type="evidence" value="ECO:0007669"/>
    <property type="project" value="InterPro"/>
</dbReference>
<keyword evidence="4" id="KW-0325">Glycoprotein</keyword>
<dbReference type="Proteomes" id="UP000245119">
    <property type="component" value="Linkage Group LG2"/>
</dbReference>
<protein>
    <recommendedName>
        <fullName evidence="8">SEA domain-containing protein</fullName>
    </recommendedName>
</protein>
<dbReference type="InterPro" id="IPR001548">
    <property type="entry name" value="Peptidase_M2"/>
</dbReference>
<evidence type="ECO:0000256" key="3">
    <source>
        <dbReference type="ARBA" id="ARBA00023157"/>
    </source>
</evidence>
<comment type="caution">
    <text evidence="6">The sequence shown here is derived from an EMBL/GenBank/DDBJ whole genome shotgun (WGS) entry which is preliminary data.</text>
</comment>
<evidence type="ECO:0000313" key="6">
    <source>
        <dbReference type="EMBL" id="PVD35821.1"/>
    </source>
</evidence>